<gene>
    <name evidence="1" type="ORF">CPPG_00028</name>
</gene>
<organism evidence="1 2">
    <name type="scientific">Cyanophage P-RSM1</name>
    <dbReference type="NCBI Taxonomy" id="536444"/>
    <lineage>
        <taxon>Viruses</taxon>
        <taxon>Duplodnaviria</taxon>
        <taxon>Heunggongvirae</taxon>
        <taxon>Uroviricota</taxon>
        <taxon>Caudoviricetes</taxon>
        <taxon>Pantevenvirales</taxon>
        <taxon>Kyanoviridae</taxon>
        <taxon>Emcearvirus</taxon>
        <taxon>Emcearvirus gerard</taxon>
    </lineage>
</organism>
<evidence type="ECO:0000313" key="2">
    <source>
        <dbReference type="Proteomes" id="UP000201235"/>
    </source>
</evidence>
<dbReference type="RefSeq" id="YP_007877580.1">
    <property type="nucleotide sequence ID" value="NC_021071.1"/>
</dbReference>
<proteinExistence type="predicted"/>
<accession>M4QQG7</accession>
<dbReference type="OrthoDB" id="40685at10239"/>
<name>M4QQG7_9CAUD</name>
<evidence type="ECO:0000313" key="1">
    <source>
        <dbReference type="EMBL" id="AGH26345.1"/>
    </source>
</evidence>
<sequence length="82" mass="10025">MMTKAEQEFQNWIDECPDILKFRLEYVDVRADIENVIQTYEYEFSDDETKNEVIESVLDEFYNQDWADHNDFISYLIDEQIK</sequence>
<dbReference type="Proteomes" id="UP000201235">
    <property type="component" value="Segment"/>
</dbReference>
<dbReference type="KEGG" id="vg:15311996"/>
<protein>
    <submittedName>
        <fullName evidence="1">Uncharacterized protein</fullName>
    </submittedName>
</protein>
<dbReference type="GeneID" id="15311996"/>
<dbReference type="EMBL" id="HQ634175">
    <property type="protein sequence ID" value="AGH26345.1"/>
    <property type="molecule type" value="Genomic_DNA"/>
</dbReference>
<reference evidence="1 2" key="1">
    <citation type="submission" date="2010-11" db="EMBL/GenBank/DDBJ databases">
        <title>The Genome Sequence of Cyanophage P-RSM1.</title>
        <authorList>
            <consortium name="The Broad Institute Genome Sequencing Platform"/>
            <person name="Henn M.R."/>
            <person name="Sullivan M.S."/>
            <person name="Osburne M.S."/>
            <person name="Levin J."/>
            <person name="Malboeuf C."/>
            <person name="Casali M."/>
            <person name="Russ C."/>
            <person name="Lennon N."/>
            <person name="Chapman S.B."/>
            <person name="Erlich R."/>
            <person name="Young S.K."/>
            <person name="Yandava C."/>
            <person name="Zeng Q."/>
            <person name="Alvarado L."/>
            <person name="Anderson S."/>
            <person name="Berlin A."/>
            <person name="Chen Z."/>
            <person name="Freedman E."/>
            <person name="Gellesch M."/>
            <person name="Goldberg J."/>
            <person name="Green L."/>
            <person name="Griggs A."/>
            <person name="Gujja S."/>
            <person name="Heilman E.R."/>
            <person name="Heiman D."/>
            <person name="Hollinger A."/>
            <person name="Howarth C."/>
            <person name="Larson L."/>
            <person name="Mehta T."/>
            <person name="Pearson M."/>
            <person name="Roberts A."/>
            <person name="Ryan E."/>
            <person name="Saif S."/>
            <person name="Shea T."/>
            <person name="Shenoy N."/>
            <person name="Sisk P."/>
            <person name="Stolte C."/>
            <person name="Sykes S."/>
            <person name="White J."/>
            <person name="Yu Q."/>
            <person name="Coleman M.L."/>
            <person name="Huang K.H."/>
            <person name="Weigele P.R."/>
            <person name="DeFrancesco A.S."/>
            <person name="Kern S.E."/>
            <person name="Thompson L.R."/>
            <person name="Fu R."/>
            <person name="Hombeck B."/>
            <person name="Chisholm S.W."/>
            <person name="Haas B."/>
            <person name="Nusbaum C."/>
            <person name="Birren B."/>
        </authorList>
    </citation>
    <scope>NUCLEOTIDE SEQUENCE [LARGE SCALE GENOMIC DNA]</scope>
    <source>
        <strain evidence="1 2">P-RSM1</strain>
    </source>
</reference>
<keyword evidence="2" id="KW-1185">Reference proteome</keyword>